<dbReference type="GO" id="GO:0004674">
    <property type="term" value="F:protein serine/threonine kinase activity"/>
    <property type="evidence" value="ECO:0007669"/>
    <property type="project" value="UniProtKB-KW"/>
</dbReference>
<dbReference type="CDD" id="cd14066">
    <property type="entry name" value="STKc_IRAK"/>
    <property type="match status" value="1"/>
</dbReference>
<dbReference type="PANTHER" id="PTHR47986:SF34">
    <property type="entry name" value="RECEPTOR-LIKE KINASE TMK2"/>
    <property type="match status" value="1"/>
</dbReference>
<dbReference type="PROSITE" id="PS50011">
    <property type="entry name" value="PROTEIN_KINASE_DOM"/>
    <property type="match status" value="1"/>
</dbReference>
<evidence type="ECO:0000256" key="5">
    <source>
        <dbReference type="ARBA" id="ARBA00022692"/>
    </source>
</evidence>
<keyword evidence="13" id="KW-0675">Receptor</keyword>
<dbReference type="GO" id="GO:0005524">
    <property type="term" value="F:ATP binding"/>
    <property type="evidence" value="ECO:0007669"/>
    <property type="project" value="UniProtKB-UniRule"/>
</dbReference>
<dbReference type="Gene3D" id="3.30.200.20">
    <property type="entry name" value="Phosphorylase Kinase, domain 1"/>
    <property type="match status" value="1"/>
</dbReference>
<feature type="transmembrane region" description="Helical" evidence="18">
    <location>
        <begin position="26"/>
        <end position="49"/>
    </location>
</feature>
<keyword evidence="10 15" id="KW-0067">ATP-binding</keyword>
<evidence type="ECO:0000256" key="9">
    <source>
        <dbReference type="ARBA" id="ARBA00022777"/>
    </source>
</evidence>
<keyword evidence="14" id="KW-0325">Glycoprotein</keyword>
<keyword evidence="5 18" id="KW-0812">Transmembrane</keyword>
<evidence type="ECO:0000256" key="2">
    <source>
        <dbReference type="ARBA" id="ARBA00022527"/>
    </source>
</evidence>
<keyword evidence="11 18" id="KW-1133">Transmembrane helix</keyword>
<organism evidence="20 21">
    <name type="scientific">Papaver nudicaule</name>
    <name type="common">Iceland poppy</name>
    <dbReference type="NCBI Taxonomy" id="74823"/>
    <lineage>
        <taxon>Eukaryota</taxon>
        <taxon>Viridiplantae</taxon>
        <taxon>Streptophyta</taxon>
        <taxon>Embryophyta</taxon>
        <taxon>Tracheophyta</taxon>
        <taxon>Spermatophyta</taxon>
        <taxon>Magnoliopsida</taxon>
        <taxon>Ranunculales</taxon>
        <taxon>Papaveraceae</taxon>
        <taxon>Papaveroideae</taxon>
        <taxon>Papaver</taxon>
    </lineage>
</organism>
<evidence type="ECO:0000256" key="10">
    <source>
        <dbReference type="ARBA" id="ARBA00022840"/>
    </source>
</evidence>
<comment type="subcellular location">
    <subcellularLocation>
        <location evidence="1">Membrane</location>
        <topology evidence="1">Single-pass membrane protein</topology>
    </subcellularLocation>
</comment>
<keyword evidence="8 15" id="KW-0547">Nucleotide-binding</keyword>
<keyword evidence="3" id="KW-0433">Leucine-rich repeat</keyword>
<keyword evidence="9" id="KW-0418">Kinase</keyword>
<sequence length="413" mass="45438">MVKINGNLISPGRPSSSSSSGKRKKLSVGAIVGLVFAGMVFVFALLGVFCFCMHKRQQHSGSKTHGAEAGNFSLQVLRTATNDFCQENILGHGAFATVYKGQLDDGTIVAVKKMKSERMTEKGLLEFKNEIDALTNIRHLHLLALLGSYSDENEKILVYEFMPKGTLSEHLFQRKDGGVVNPLDWTQRLRIGLDIARGVEYLHSLAKGSFLHRDLKPSNILLGDDMRAKVADFGLLRLAPASGTSTSSTNAAGTYGYVDPMYADMGGATTKIDVYSFGVILMELITGRRVVDLSQPDDSVYLVNWFRRVLPNKEKFSEVIDRTIDATEETMASINIVAELAVKCCAKKPCQRPEMSQIVSTMSPLVEPWSPLEPDDEDNHVMNMTPSQAMQQLASSNFEALETTSIPSATFRE</sequence>
<evidence type="ECO:0000313" key="21">
    <source>
        <dbReference type="Proteomes" id="UP001177140"/>
    </source>
</evidence>
<evidence type="ECO:0000256" key="18">
    <source>
        <dbReference type="SAM" id="Phobius"/>
    </source>
</evidence>
<feature type="domain" description="Protein kinase" evidence="19">
    <location>
        <begin position="84"/>
        <end position="366"/>
    </location>
</feature>
<dbReference type="InterPro" id="IPR001245">
    <property type="entry name" value="Ser-Thr/Tyr_kinase_cat_dom"/>
</dbReference>
<keyword evidence="6" id="KW-0732">Signal</keyword>
<dbReference type="SUPFAM" id="SSF56112">
    <property type="entry name" value="Protein kinase-like (PK-like)"/>
    <property type="match status" value="1"/>
</dbReference>
<evidence type="ECO:0000256" key="4">
    <source>
        <dbReference type="ARBA" id="ARBA00022679"/>
    </source>
</evidence>
<evidence type="ECO:0000256" key="1">
    <source>
        <dbReference type="ARBA" id="ARBA00004167"/>
    </source>
</evidence>
<feature type="binding site" evidence="15">
    <location>
        <position position="113"/>
    </location>
    <ligand>
        <name>ATP</name>
        <dbReference type="ChEBI" id="CHEBI:30616"/>
    </ligand>
</feature>
<evidence type="ECO:0000256" key="12">
    <source>
        <dbReference type="ARBA" id="ARBA00023136"/>
    </source>
</evidence>
<keyword evidence="12 18" id="KW-0472">Membrane</keyword>
<keyword evidence="2 16" id="KW-0723">Serine/threonine-protein kinase</keyword>
<dbReference type="InterPro" id="IPR052422">
    <property type="entry name" value="Auxin_Ser/Thr_Kinase"/>
</dbReference>
<dbReference type="EMBL" id="JAJJMA010203393">
    <property type="protein sequence ID" value="MCL7039633.1"/>
    <property type="molecule type" value="Genomic_DNA"/>
</dbReference>
<evidence type="ECO:0000256" key="3">
    <source>
        <dbReference type="ARBA" id="ARBA00022614"/>
    </source>
</evidence>
<feature type="region of interest" description="Disordered" evidence="17">
    <location>
        <begin position="1"/>
        <end position="22"/>
    </location>
</feature>
<dbReference type="FunFam" id="3.30.200.20:FF:000039">
    <property type="entry name" value="receptor-like protein kinase FERONIA"/>
    <property type="match status" value="1"/>
</dbReference>
<evidence type="ECO:0000256" key="17">
    <source>
        <dbReference type="SAM" id="MobiDB-lite"/>
    </source>
</evidence>
<evidence type="ECO:0000256" key="11">
    <source>
        <dbReference type="ARBA" id="ARBA00022989"/>
    </source>
</evidence>
<reference evidence="20" key="1">
    <citation type="submission" date="2022-03" db="EMBL/GenBank/DDBJ databases">
        <title>A functionally conserved STORR gene fusion in Papaver species that diverged 16.8 million years ago.</title>
        <authorList>
            <person name="Catania T."/>
        </authorList>
    </citation>
    <scope>NUCLEOTIDE SEQUENCE</scope>
    <source>
        <strain evidence="20">S-191538</strain>
    </source>
</reference>
<comment type="caution">
    <text evidence="20">The sequence shown here is derived from an EMBL/GenBank/DDBJ whole genome shotgun (WGS) entry which is preliminary data.</text>
</comment>
<name>A0AA41VEA6_PAPNU</name>
<evidence type="ECO:0000256" key="15">
    <source>
        <dbReference type="PROSITE-ProRule" id="PRU10141"/>
    </source>
</evidence>
<dbReference type="AlphaFoldDB" id="A0AA41VEA6"/>
<evidence type="ECO:0000256" key="8">
    <source>
        <dbReference type="ARBA" id="ARBA00022741"/>
    </source>
</evidence>
<keyword evidence="4" id="KW-0808">Transferase</keyword>
<dbReference type="PROSITE" id="PS00108">
    <property type="entry name" value="PROTEIN_KINASE_ST"/>
    <property type="match status" value="1"/>
</dbReference>
<dbReference type="SMART" id="SM00220">
    <property type="entry name" value="S_TKc"/>
    <property type="match status" value="1"/>
</dbReference>
<dbReference type="InterPro" id="IPR000719">
    <property type="entry name" value="Prot_kinase_dom"/>
</dbReference>
<evidence type="ECO:0000256" key="16">
    <source>
        <dbReference type="RuleBase" id="RU000304"/>
    </source>
</evidence>
<dbReference type="FunFam" id="1.10.510.10:FF:000095">
    <property type="entry name" value="protein STRUBBELIG-RECEPTOR FAMILY 8"/>
    <property type="match status" value="1"/>
</dbReference>
<dbReference type="PANTHER" id="PTHR47986">
    <property type="entry name" value="OSJNBA0070M12.3 PROTEIN"/>
    <property type="match status" value="1"/>
</dbReference>
<dbReference type="InterPro" id="IPR011009">
    <property type="entry name" value="Kinase-like_dom_sf"/>
</dbReference>
<evidence type="ECO:0000259" key="19">
    <source>
        <dbReference type="PROSITE" id="PS50011"/>
    </source>
</evidence>
<protein>
    <recommendedName>
        <fullName evidence="19">Protein kinase domain-containing protein</fullName>
    </recommendedName>
</protein>
<evidence type="ECO:0000256" key="13">
    <source>
        <dbReference type="ARBA" id="ARBA00023170"/>
    </source>
</evidence>
<evidence type="ECO:0000256" key="7">
    <source>
        <dbReference type="ARBA" id="ARBA00022737"/>
    </source>
</evidence>
<dbReference type="Pfam" id="PF07714">
    <property type="entry name" value="PK_Tyr_Ser-Thr"/>
    <property type="match status" value="1"/>
</dbReference>
<evidence type="ECO:0000256" key="6">
    <source>
        <dbReference type="ARBA" id="ARBA00022729"/>
    </source>
</evidence>
<gene>
    <name evidence="20" type="ORF">MKW94_002763</name>
</gene>
<accession>A0AA41VEA6</accession>
<comment type="similarity">
    <text evidence="16">Belongs to the protein kinase superfamily.</text>
</comment>
<dbReference type="InterPro" id="IPR017441">
    <property type="entry name" value="Protein_kinase_ATP_BS"/>
</dbReference>
<dbReference type="GO" id="GO:0016020">
    <property type="term" value="C:membrane"/>
    <property type="evidence" value="ECO:0007669"/>
    <property type="project" value="UniProtKB-SubCell"/>
</dbReference>
<dbReference type="Proteomes" id="UP001177140">
    <property type="component" value="Unassembled WGS sequence"/>
</dbReference>
<keyword evidence="7" id="KW-0677">Repeat</keyword>
<keyword evidence="21" id="KW-1185">Reference proteome</keyword>
<proteinExistence type="inferred from homology"/>
<feature type="compositionally biased region" description="Low complexity" evidence="17">
    <location>
        <begin position="10"/>
        <end position="20"/>
    </location>
</feature>
<dbReference type="PROSITE" id="PS00107">
    <property type="entry name" value="PROTEIN_KINASE_ATP"/>
    <property type="match status" value="1"/>
</dbReference>
<evidence type="ECO:0000256" key="14">
    <source>
        <dbReference type="ARBA" id="ARBA00023180"/>
    </source>
</evidence>
<evidence type="ECO:0000313" key="20">
    <source>
        <dbReference type="EMBL" id="MCL7039633.1"/>
    </source>
</evidence>
<dbReference type="InterPro" id="IPR008271">
    <property type="entry name" value="Ser/Thr_kinase_AS"/>
</dbReference>
<dbReference type="Gene3D" id="1.10.510.10">
    <property type="entry name" value="Transferase(Phosphotransferase) domain 1"/>
    <property type="match status" value="1"/>
</dbReference>